<dbReference type="Pfam" id="PF13304">
    <property type="entry name" value="AAA_21"/>
    <property type="match status" value="1"/>
</dbReference>
<dbReference type="InterPro" id="IPR027417">
    <property type="entry name" value="P-loop_NTPase"/>
</dbReference>
<name>A0A5B9VW29_9BACT</name>
<dbReference type="KEGG" id="agv:OJF2_06260"/>
<organism evidence="2 3">
    <name type="scientific">Aquisphaera giovannonii</name>
    <dbReference type="NCBI Taxonomy" id="406548"/>
    <lineage>
        <taxon>Bacteria</taxon>
        <taxon>Pseudomonadati</taxon>
        <taxon>Planctomycetota</taxon>
        <taxon>Planctomycetia</taxon>
        <taxon>Isosphaerales</taxon>
        <taxon>Isosphaeraceae</taxon>
        <taxon>Aquisphaera</taxon>
    </lineage>
</organism>
<dbReference type="PIRSF" id="PIRSF029347">
    <property type="entry name" value="RecF"/>
    <property type="match status" value="1"/>
</dbReference>
<dbReference type="GO" id="GO:0005524">
    <property type="term" value="F:ATP binding"/>
    <property type="evidence" value="ECO:0007669"/>
    <property type="project" value="InterPro"/>
</dbReference>
<dbReference type="RefSeq" id="WP_148591137.1">
    <property type="nucleotide sequence ID" value="NZ_CP042997.1"/>
</dbReference>
<gene>
    <name evidence="2" type="ORF">OJF2_06260</name>
</gene>
<evidence type="ECO:0000259" key="1">
    <source>
        <dbReference type="Pfam" id="PF13304"/>
    </source>
</evidence>
<evidence type="ECO:0000313" key="2">
    <source>
        <dbReference type="EMBL" id="QEH32157.1"/>
    </source>
</evidence>
<dbReference type="SUPFAM" id="SSF52540">
    <property type="entry name" value="P-loop containing nucleoside triphosphate hydrolases"/>
    <property type="match status" value="1"/>
</dbReference>
<reference evidence="2 3" key="1">
    <citation type="submission" date="2019-08" db="EMBL/GenBank/DDBJ databases">
        <title>Deep-cultivation of Planctomycetes and their phenomic and genomic characterization uncovers novel biology.</title>
        <authorList>
            <person name="Wiegand S."/>
            <person name="Jogler M."/>
            <person name="Boedeker C."/>
            <person name="Pinto D."/>
            <person name="Vollmers J."/>
            <person name="Rivas-Marin E."/>
            <person name="Kohn T."/>
            <person name="Peeters S.H."/>
            <person name="Heuer A."/>
            <person name="Rast P."/>
            <person name="Oberbeckmann S."/>
            <person name="Bunk B."/>
            <person name="Jeske O."/>
            <person name="Meyerdierks A."/>
            <person name="Storesund J.E."/>
            <person name="Kallscheuer N."/>
            <person name="Luecker S."/>
            <person name="Lage O.M."/>
            <person name="Pohl T."/>
            <person name="Merkel B.J."/>
            <person name="Hornburger P."/>
            <person name="Mueller R.-W."/>
            <person name="Bruemmer F."/>
            <person name="Labrenz M."/>
            <person name="Spormann A.M."/>
            <person name="Op den Camp H."/>
            <person name="Overmann J."/>
            <person name="Amann R."/>
            <person name="Jetten M.S.M."/>
            <person name="Mascher T."/>
            <person name="Medema M.H."/>
            <person name="Devos D.P."/>
            <person name="Kaster A.-K."/>
            <person name="Ovreas L."/>
            <person name="Rohde M."/>
            <person name="Galperin M.Y."/>
            <person name="Jogler C."/>
        </authorList>
    </citation>
    <scope>NUCLEOTIDE SEQUENCE [LARGE SCALE GENOMIC DNA]</scope>
    <source>
        <strain evidence="2 3">OJF2</strain>
    </source>
</reference>
<dbReference type="AlphaFoldDB" id="A0A5B9VW29"/>
<dbReference type="Gene3D" id="3.40.50.300">
    <property type="entry name" value="P-loop containing nucleotide triphosphate hydrolases"/>
    <property type="match status" value="2"/>
</dbReference>
<dbReference type="EMBL" id="CP042997">
    <property type="protein sequence ID" value="QEH32157.1"/>
    <property type="molecule type" value="Genomic_DNA"/>
</dbReference>
<proteinExistence type="predicted"/>
<dbReference type="GO" id="GO:0006302">
    <property type="term" value="P:double-strand break repair"/>
    <property type="evidence" value="ECO:0007669"/>
    <property type="project" value="TreeGrafter"/>
</dbReference>
<feature type="domain" description="ATPase AAA-type core" evidence="1">
    <location>
        <begin position="42"/>
        <end position="352"/>
    </location>
</feature>
<dbReference type="Proteomes" id="UP000324233">
    <property type="component" value="Chromosome"/>
</dbReference>
<dbReference type="GO" id="GO:0000731">
    <property type="term" value="P:DNA synthesis involved in DNA repair"/>
    <property type="evidence" value="ECO:0007669"/>
    <property type="project" value="TreeGrafter"/>
</dbReference>
<dbReference type="InterPro" id="IPR014555">
    <property type="entry name" value="RecF-like"/>
</dbReference>
<dbReference type="GO" id="GO:0016887">
    <property type="term" value="F:ATP hydrolysis activity"/>
    <property type="evidence" value="ECO:0007669"/>
    <property type="project" value="InterPro"/>
</dbReference>
<protein>
    <submittedName>
        <fullName evidence="2">Recombination protein F</fullName>
    </submittedName>
</protein>
<accession>A0A5B9VW29</accession>
<dbReference type="PANTHER" id="PTHR32182">
    <property type="entry name" value="DNA REPLICATION AND REPAIR PROTEIN RECF"/>
    <property type="match status" value="1"/>
</dbReference>
<evidence type="ECO:0000313" key="3">
    <source>
        <dbReference type="Proteomes" id="UP000324233"/>
    </source>
</evidence>
<dbReference type="OrthoDB" id="9814775at2"/>
<dbReference type="InterPro" id="IPR003959">
    <property type="entry name" value="ATPase_AAA_core"/>
</dbReference>
<sequence length="421" mass="46768">MATAADDEIETDDRWTKPPFLRRVRIRGYKSIEFCDVALQPLTVLVGRNASGKSNFLGALAFLADALEGGTDEAVRRHGGREAILHRPGRGTTVSLSLEAGFRDRETGNSFEAVYDIAIRLPARAKPHVLSEQIQIRNRRDHSLVGFSRKKERIDWTGFRGEDEAPPPWCRRDRLALSLYRFPQLPEWSPGLLLARFFKFAPDAIRELRKPTPGNLLERDGRNLASVLASIEEFDSDVAGRIQAYLSVIVEDIQAIRVVHYGDFETVRFLVRSTEKKPQAFDAACMSDGTLRAIAALVAAFQAVLPYGPGVIGIEEPETALHPAAMHALIHALDEATANTQILLTTHSADLLSDPIVRPSQVLVVRSRQGRTLITPVDVASRDIIAKELYSLAELQRQDQLDLDEEDLRRQAAENAAEGGR</sequence>
<dbReference type="PANTHER" id="PTHR32182:SF22">
    <property type="entry name" value="ATP-DEPENDENT ENDONUCLEASE, OLD FAMILY-RELATED"/>
    <property type="match status" value="1"/>
</dbReference>
<keyword evidence="3" id="KW-1185">Reference proteome</keyword>